<keyword evidence="3" id="KW-0862">Zinc</keyword>
<dbReference type="GO" id="GO:0008270">
    <property type="term" value="F:zinc ion binding"/>
    <property type="evidence" value="ECO:0007669"/>
    <property type="project" value="UniProtKB-KW"/>
</dbReference>
<dbReference type="InParanoid" id="A0A672ZAZ5"/>
<organism evidence="5 6">
    <name type="scientific">Sphaeramia orbicularis</name>
    <name type="common">orbiculate cardinalfish</name>
    <dbReference type="NCBI Taxonomy" id="375764"/>
    <lineage>
        <taxon>Eukaryota</taxon>
        <taxon>Metazoa</taxon>
        <taxon>Chordata</taxon>
        <taxon>Craniata</taxon>
        <taxon>Vertebrata</taxon>
        <taxon>Euteleostomi</taxon>
        <taxon>Actinopterygii</taxon>
        <taxon>Neopterygii</taxon>
        <taxon>Teleostei</taxon>
        <taxon>Neoteleostei</taxon>
        <taxon>Acanthomorphata</taxon>
        <taxon>Gobiaria</taxon>
        <taxon>Kurtiformes</taxon>
        <taxon>Apogonoidei</taxon>
        <taxon>Apogonidae</taxon>
        <taxon>Apogoninae</taxon>
        <taxon>Sphaeramia</taxon>
    </lineage>
</organism>
<proteinExistence type="predicted"/>
<dbReference type="InterPro" id="IPR003877">
    <property type="entry name" value="SPRY_dom"/>
</dbReference>
<reference evidence="5" key="2">
    <citation type="submission" date="2025-08" db="UniProtKB">
        <authorList>
            <consortium name="Ensembl"/>
        </authorList>
    </citation>
    <scope>IDENTIFICATION</scope>
</reference>
<evidence type="ECO:0000313" key="6">
    <source>
        <dbReference type="Proteomes" id="UP000472271"/>
    </source>
</evidence>
<dbReference type="InterPro" id="IPR003879">
    <property type="entry name" value="Butyrophylin_SPRY"/>
</dbReference>
<evidence type="ECO:0000256" key="1">
    <source>
        <dbReference type="ARBA" id="ARBA00022723"/>
    </source>
</evidence>
<evidence type="ECO:0000256" key="3">
    <source>
        <dbReference type="ARBA" id="ARBA00022833"/>
    </source>
</evidence>
<dbReference type="SUPFAM" id="SSF49899">
    <property type="entry name" value="Concanavalin A-like lectins/glucanases"/>
    <property type="match status" value="1"/>
</dbReference>
<dbReference type="Pfam" id="PF13765">
    <property type="entry name" value="PRY"/>
    <property type="match status" value="1"/>
</dbReference>
<dbReference type="AlphaFoldDB" id="A0A672ZAZ5"/>
<dbReference type="InterPro" id="IPR043136">
    <property type="entry name" value="B30.2/SPRY_sf"/>
</dbReference>
<keyword evidence="6" id="KW-1185">Reference proteome</keyword>
<dbReference type="SMART" id="SM00449">
    <property type="entry name" value="SPRY"/>
    <property type="match status" value="1"/>
</dbReference>
<dbReference type="InterPro" id="IPR013320">
    <property type="entry name" value="ConA-like_dom_sf"/>
</dbReference>
<dbReference type="Pfam" id="PF00622">
    <property type="entry name" value="SPRY"/>
    <property type="match status" value="1"/>
</dbReference>
<dbReference type="Gene3D" id="2.60.120.920">
    <property type="match status" value="1"/>
</dbReference>
<dbReference type="Proteomes" id="UP000472271">
    <property type="component" value="Chromosome 24"/>
</dbReference>
<reference evidence="5" key="3">
    <citation type="submission" date="2025-09" db="UniProtKB">
        <authorList>
            <consortium name="Ensembl"/>
        </authorList>
    </citation>
    <scope>IDENTIFICATION</scope>
</reference>
<evidence type="ECO:0000259" key="4">
    <source>
        <dbReference type="PROSITE" id="PS50188"/>
    </source>
</evidence>
<dbReference type="PROSITE" id="PS50188">
    <property type="entry name" value="B302_SPRY"/>
    <property type="match status" value="1"/>
</dbReference>
<dbReference type="Ensembl" id="ENSSORT00005014466.1">
    <property type="protein sequence ID" value="ENSSORP00005014045.1"/>
    <property type="gene ID" value="ENSSORG00005007198.1"/>
</dbReference>
<evidence type="ECO:0000313" key="5">
    <source>
        <dbReference type="Ensembl" id="ENSSORP00005014045.1"/>
    </source>
</evidence>
<feature type="domain" description="B30.2/SPRY" evidence="4">
    <location>
        <begin position="4"/>
        <end position="190"/>
    </location>
</feature>
<dbReference type="CDD" id="cd16040">
    <property type="entry name" value="SPRY_PRY_SNTX"/>
    <property type="match status" value="1"/>
</dbReference>
<dbReference type="InterPro" id="IPR006574">
    <property type="entry name" value="PRY"/>
</dbReference>
<dbReference type="SMART" id="SM00589">
    <property type="entry name" value="PRY"/>
    <property type="match status" value="1"/>
</dbReference>
<evidence type="ECO:0000256" key="2">
    <source>
        <dbReference type="ARBA" id="ARBA00022771"/>
    </source>
</evidence>
<protein>
    <recommendedName>
        <fullName evidence="4">B30.2/SPRY domain-containing protein</fullName>
    </recommendedName>
</protein>
<accession>A0A672ZAZ5</accession>
<reference evidence="5" key="1">
    <citation type="submission" date="2019-06" db="EMBL/GenBank/DDBJ databases">
        <authorList>
            <consortium name="Wellcome Sanger Institute Data Sharing"/>
        </authorList>
    </citation>
    <scope>NUCLEOTIDE SEQUENCE [LARGE SCALE GENOMIC DNA]</scope>
</reference>
<dbReference type="InterPro" id="IPR051051">
    <property type="entry name" value="E3_ubiq-ligase_TRIM/RNF"/>
</dbReference>
<keyword evidence="1" id="KW-0479">Metal-binding</keyword>
<name>A0A672ZAZ5_9TELE</name>
<dbReference type="PANTHER" id="PTHR25465:SF5">
    <property type="entry name" value="E3 UBIQUITIN_ISG15 LIGASE TRIM25-RELATED"/>
    <property type="match status" value="1"/>
</dbReference>
<dbReference type="GO" id="GO:0005737">
    <property type="term" value="C:cytoplasm"/>
    <property type="evidence" value="ECO:0007669"/>
    <property type="project" value="UniProtKB-ARBA"/>
</dbReference>
<dbReference type="PANTHER" id="PTHR25465">
    <property type="entry name" value="B-BOX DOMAIN CONTAINING"/>
    <property type="match status" value="1"/>
</dbReference>
<sequence>KHCTGETDQKPQTRAGFLQYSHQITLDPNTVNEYLSLSEENRRVTVMGQTQNYPDHPDRFSDWPQVLSRESLTGRCYWEVERRGVLEVAVVYKDIKRKGTSDESLFGLNDKSWDLDCMNNSFWHNCHESSVPGPVSSRIGVYLDHTAGILSFYISSDKLIHLHTFKTTFTEPLFAGFGLNYGSSVCLCGV</sequence>
<dbReference type="PRINTS" id="PR01407">
    <property type="entry name" value="BUTYPHLNCDUF"/>
</dbReference>
<keyword evidence="2" id="KW-0863">Zinc-finger</keyword>
<dbReference type="InterPro" id="IPR001870">
    <property type="entry name" value="B30.2/SPRY"/>
</dbReference>